<dbReference type="STRING" id="1111728.GCA_000427805_03700"/>
<sequence>MAMRKKAKKKRPKTFFETLTEAVNYYIDNGWDSEKALLSWSNKLRIASHRETADAATTRNHLTAIYKRLVIDGGALKDQPADGVNAFTLKKMKPDLRKELDRRIFAASELIKLNRTQAIDKTIQRFQGWVSSVPPGGTNAADRVEQKRGIMGALEDQGYIDRRVAIVQGHKLASNVTFLISIQGGAIAFKWHSSWRRPGYGYRKDHKDRDEKYYLIRDSWAVTQGLIKPVDGYYDEITAAGEEVYCSCKALPIYAPQKLPAEFLTEKGKREFNRA</sequence>
<keyword evidence="2" id="KW-1185">Reference proteome</keyword>
<dbReference type="Proteomes" id="UP000224974">
    <property type="component" value="Unassembled WGS sequence"/>
</dbReference>
<dbReference type="AlphaFoldDB" id="A0A2C6C493"/>
<evidence type="ECO:0008006" key="3">
    <source>
        <dbReference type="Google" id="ProtNLM"/>
    </source>
</evidence>
<dbReference type="EMBL" id="PDDX01000001">
    <property type="protein sequence ID" value="PHI31170.1"/>
    <property type="molecule type" value="Genomic_DNA"/>
</dbReference>
<proteinExistence type="predicted"/>
<name>A0A2C6C493_9GAMM</name>
<reference evidence="2" key="1">
    <citation type="submission" date="2017-09" db="EMBL/GenBank/DDBJ databases">
        <title>FDA dAtabase for Regulatory Grade micrObial Sequences (FDA-ARGOS): Supporting development and validation of Infectious Disease Dx tests.</title>
        <authorList>
            <person name="Minogue T."/>
            <person name="Wolcott M."/>
            <person name="Wasieloski L."/>
            <person name="Aguilar W."/>
            <person name="Moore D."/>
            <person name="Tallon L."/>
            <person name="Sadzewicz L."/>
            <person name="Ott S."/>
            <person name="Zhao X."/>
            <person name="Nagaraj S."/>
            <person name="Vavikolanu K."/>
            <person name="Aluvathingal J."/>
            <person name="Nadendla S."/>
            <person name="Sichtig H."/>
        </authorList>
    </citation>
    <scope>NUCLEOTIDE SEQUENCE [LARGE SCALE GENOMIC DNA]</scope>
    <source>
        <strain evidence="2">FDAARGOS_387</strain>
    </source>
</reference>
<evidence type="ECO:0000313" key="1">
    <source>
        <dbReference type="EMBL" id="PHI31170.1"/>
    </source>
</evidence>
<protein>
    <recommendedName>
        <fullName evidence="3">Phage head morphogenesis domain-containing protein</fullName>
    </recommendedName>
</protein>
<evidence type="ECO:0000313" key="2">
    <source>
        <dbReference type="Proteomes" id="UP000224974"/>
    </source>
</evidence>
<gene>
    <name evidence="1" type="ORF">CRN84_18405</name>
</gene>
<organism evidence="1 2">
    <name type="scientific">Budvicia aquatica</name>
    <dbReference type="NCBI Taxonomy" id="82979"/>
    <lineage>
        <taxon>Bacteria</taxon>
        <taxon>Pseudomonadati</taxon>
        <taxon>Pseudomonadota</taxon>
        <taxon>Gammaproteobacteria</taxon>
        <taxon>Enterobacterales</taxon>
        <taxon>Budviciaceae</taxon>
        <taxon>Budvicia</taxon>
    </lineage>
</organism>
<dbReference type="RefSeq" id="WP_029095732.1">
    <property type="nucleotide sequence ID" value="NZ_PDDX01000001.1"/>
</dbReference>
<dbReference type="OrthoDB" id="6476616at2"/>
<comment type="caution">
    <text evidence="1">The sequence shown here is derived from an EMBL/GenBank/DDBJ whole genome shotgun (WGS) entry which is preliminary data.</text>
</comment>
<accession>A0A2C6C493</accession>